<dbReference type="SMART" id="SM00248">
    <property type="entry name" value="ANK"/>
    <property type="match status" value="2"/>
</dbReference>
<dbReference type="AlphaFoldDB" id="A0A1E3BQ33"/>
<gene>
    <name evidence="4" type="ORF">SI65_00654</name>
</gene>
<feature type="repeat" description="ANK" evidence="3">
    <location>
        <begin position="87"/>
        <end position="120"/>
    </location>
</feature>
<dbReference type="SUPFAM" id="SSF48403">
    <property type="entry name" value="Ankyrin repeat"/>
    <property type="match status" value="1"/>
</dbReference>
<keyword evidence="2 3" id="KW-0040">ANK repeat</keyword>
<dbReference type="InterPro" id="IPR036770">
    <property type="entry name" value="Ankyrin_rpt-contain_sf"/>
</dbReference>
<dbReference type="VEuPathDB" id="FungiDB:SI65_00654"/>
<dbReference type="STRING" id="573508.A0A1E3BQ33"/>
<protein>
    <submittedName>
        <fullName evidence="4">Uncharacterized protein</fullName>
    </submittedName>
</protein>
<dbReference type="PANTHER" id="PTHR24166">
    <property type="entry name" value="ROLLING PEBBLES, ISOFORM B"/>
    <property type="match status" value="1"/>
</dbReference>
<dbReference type="Gene3D" id="1.25.40.20">
    <property type="entry name" value="Ankyrin repeat-containing domain"/>
    <property type="match status" value="1"/>
</dbReference>
<dbReference type="Pfam" id="PF13857">
    <property type="entry name" value="Ank_5"/>
    <property type="match status" value="1"/>
</dbReference>
<dbReference type="OrthoDB" id="366390at2759"/>
<evidence type="ECO:0000313" key="4">
    <source>
        <dbReference type="EMBL" id="ODM23065.1"/>
    </source>
</evidence>
<organism evidence="4 5">
    <name type="scientific">Aspergillus cristatus</name>
    <name type="common">Chinese Fuzhuan brick tea-fermentation fungus</name>
    <name type="synonym">Eurotium cristatum</name>
    <dbReference type="NCBI Taxonomy" id="573508"/>
    <lineage>
        <taxon>Eukaryota</taxon>
        <taxon>Fungi</taxon>
        <taxon>Dikarya</taxon>
        <taxon>Ascomycota</taxon>
        <taxon>Pezizomycotina</taxon>
        <taxon>Eurotiomycetes</taxon>
        <taxon>Eurotiomycetidae</taxon>
        <taxon>Eurotiales</taxon>
        <taxon>Aspergillaceae</taxon>
        <taxon>Aspergillus</taxon>
        <taxon>Aspergillus subgen. Aspergillus</taxon>
    </lineage>
</organism>
<name>A0A1E3BQ33_ASPCR</name>
<dbReference type="PROSITE" id="PS50297">
    <property type="entry name" value="ANK_REP_REGION"/>
    <property type="match status" value="1"/>
</dbReference>
<evidence type="ECO:0000313" key="5">
    <source>
        <dbReference type="Proteomes" id="UP000094569"/>
    </source>
</evidence>
<proteinExistence type="predicted"/>
<keyword evidence="5" id="KW-1185">Reference proteome</keyword>
<keyword evidence="1" id="KW-0677">Repeat</keyword>
<dbReference type="InterPro" id="IPR002110">
    <property type="entry name" value="Ankyrin_rpt"/>
</dbReference>
<feature type="repeat" description="ANK" evidence="3">
    <location>
        <begin position="56"/>
        <end position="88"/>
    </location>
</feature>
<dbReference type="InterPro" id="IPR050889">
    <property type="entry name" value="Dendritic_Spine_Reg/Scaffold"/>
</dbReference>
<reference evidence="4 5" key="1">
    <citation type="journal article" date="2016" name="BMC Genomics">
        <title>Comparative genomic and transcriptomic analyses of the Fuzhuan brick tea-fermentation fungus Aspergillus cristatus.</title>
        <authorList>
            <person name="Ge Y."/>
            <person name="Wang Y."/>
            <person name="Liu Y."/>
            <person name="Tan Y."/>
            <person name="Ren X."/>
            <person name="Zhang X."/>
            <person name="Hyde K.D."/>
            <person name="Liu Y."/>
            <person name="Liu Z."/>
        </authorList>
    </citation>
    <scope>NUCLEOTIDE SEQUENCE [LARGE SCALE GENOMIC DNA]</scope>
    <source>
        <strain evidence="4 5">GZAAS20.1005</strain>
    </source>
</reference>
<comment type="caution">
    <text evidence="4">The sequence shown here is derived from an EMBL/GenBank/DDBJ whole genome shotgun (WGS) entry which is preliminary data.</text>
</comment>
<dbReference type="PANTHER" id="PTHR24166:SF48">
    <property type="entry name" value="PROTEIN VAPYRIN"/>
    <property type="match status" value="1"/>
</dbReference>
<evidence type="ECO:0000256" key="2">
    <source>
        <dbReference type="ARBA" id="ARBA00023043"/>
    </source>
</evidence>
<evidence type="ECO:0000256" key="3">
    <source>
        <dbReference type="PROSITE-ProRule" id="PRU00023"/>
    </source>
</evidence>
<dbReference type="PROSITE" id="PS50088">
    <property type="entry name" value="ANK_REPEAT"/>
    <property type="match status" value="2"/>
</dbReference>
<evidence type="ECO:0000256" key="1">
    <source>
        <dbReference type="ARBA" id="ARBA00022737"/>
    </source>
</evidence>
<accession>A0A1E3BQ33</accession>
<dbReference type="Proteomes" id="UP000094569">
    <property type="component" value="Unassembled WGS sequence"/>
</dbReference>
<sequence>MAPRDSPFSNDPVEILRSKLPHALKYGTVEEITELLKPPGALEVGLDDYRVDAQFDSRTSLSLAATEGHEAVIRILLNAGADVNKKCGVTALHAAAPQNRPKAIKALLEEGGADASLQDEDGNTALKRLL</sequence>
<dbReference type="EMBL" id="JXNT01000001">
    <property type="protein sequence ID" value="ODM23065.1"/>
    <property type="molecule type" value="Genomic_DNA"/>
</dbReference>